<dbReference type="STRING" id="931626.Awo_c25500"/>
<dbReference type="InterPro" id="IPR039445">
    <property type="entry name" value="DauR-like_HTH"/>
</dbReference>
<dbReference type="PANTHER" id="PTHR35568">
    <property type="entry name" value="TRANSCRIPTIONAL REGULATOR DAUR"/>
    <property type="match status" value="1"/>
</dbReference>
<accession>H6LE74</accession>
<name>H6LE74_ACEWD</name>
<dbReference type="Pfam" id="PF08348">
    <property type="entry name" value="PAS_6"/>
    <property type="match status" value="1"/>
</dbReference>
<reference evidence="4" key="1">
    <citation type="submission" date="2011-07" db="EMBL/GenBank/DDBJ databases">
        <title>Complete genome sequence of Acetobacterium woodii.</title>
        <authorList>
            <person name="Poehlein A."/>
            <person name="Schmidt S."/>
            <person name="Kaster A.-K."/>
            <person name="Goenrich M."/>
            <person name="Vollmers J."/>
            <person name="Thuermer A."/>
            <person name="Gottschalk G."/>
            <person name="Thauer R.K."/>
            <person name="Daniel R."/>
            <person name="Mueller V."/>
        </authorList>
    </citation>
    <scope>NUCLEOTIDE SEQUENCE [LARGE SCALE GENOMIC DNA]</scope>
    <source>
        <strain evidence="4">ATCC 29683 / DSM 1030 / JCM 2381 / KCTC 1655 / WB1</strain>
    </source>
</reference>
<dbReference type="eggNOG" id="COG2964">
    <property type="taxonomic scope" value="Bacteria"/>
</dbReference>
<organism evidence="3 4">
    <name type="scientific">Acetobacterium woodii (strain ATCC 29683 / DSM 1030 / JCM 2381 / KCTC 1655 / WB1)</name>
    <dbReference type="NCBI Taxonomy" id="931626"/>
    <lineage>
        <taxon>Bacteria</taxon>
        <taxon>Bacillati</taxon>
        <taxon>Bacillota</taxon>
        <taxon>Clostridia</taxon>
        <taxon>Eubacteriales</taxon>
        <taxon>Eubacteriaceae</taxon>
        <taxon>Acetobacterium</taxon>
    </lineage>
</organism>
<dbReference type="KEGG" id="awo:Awo_c25500"/>
<feature type="domain" description="YheO-like" evidence="1">
    <location>
        <begin position="13"/>
        <end position="125"/>
    </location>
</feature>
<dbReference type="InterPro" id="IPR039446">
    <property type="entry name" value="DauR-like"/>
</dbReference>
<dbReference type="OrthoDB" id="9796595at2"/>
<dbReference type="Proteomes" id="UP000007177">
    <property type="component" value="Chromosome"/>
</dbReference>
<evidence type="ECO:0000313" key="3">
    <source>
        <dbReference type="EMBL" id="AFA49307.1"/>
    </source>
</evidence>
<dbReference type="EMBL" id="CP002987">
    <property type="protein sequence ID" value="AFA49307.1"/>
    <property type="molecule type" value="Genomic_DNA"/>
</dbReference>
<dbReference type="PANTHER" id="PTHR35568:SF1">
    <property type="entry name" value="TRANSCRIPTIONAL REGULATOR DAUR"/>
    <property type="match status" value="1"/>
</dbReference>
<reference evidence="3 4" key="2">
    <citation type="journal article" date="2012" name="PLoS ONE">
        <title>An ancient pathway combining carbon dioxide fixation with the generation and utilization of a sodium ion gradient for ATP synthesis.</title>
        <authorList>
            <person name="Poehlein A."/>
            <person name="Schmidt S."/>
            <person name="Kaster A.K."/>
            <person name="Goenrich M."/>
            <person name="Vollmers J."/>
            <person name="Thurmer A."/>
            <person name="Bertsch J."/>
            <person name="Schuchmann K."/>
            <person name="Voigt B."/>
            <person name="Hecker M."/>
            <person name="Daniel R."/>
            <person name="Thauer R.K."/>
            <person name="Gottschalk G."/>
            <person name="Muller V."/>
        </authorList>
    </citation>
    <scope>NUCLEOTIDE SEQUENCE [LARGE SCALE GENOMIC DNA]</scope>
    <source>
        <strain evidence="4">ATCC 29683 / DSM 1030 / JCM 2381 / KCTC 1655 / WB1</strain>
    </source>
</reference>
<evidence type="ECO:0000313" key="4">
    <source>
        <dbReference type="Proteomes" id="UP000007177"/>
    </source>
</evidence>
<feature type="domain" description="Transcriptional regulator DauR-like HTH" evidence="2">
    <location>
        <begin position="160"/>
        <end position="217"/>
    </location>
</feature>
<gene>
    <name evidence="3" type="ordered locus">Awo_c25500</name>
</gene>
<dbReference type="InterPro" id="IPR013559">
    <property type="entry name" value="YheO"/>
</dbReference>
<protein>
    <recommendedName>
        <fullName evidence="5">YheO-like protein</fullName>
    </recommendedName>
</protein>
<proteinExistence type="predicted"/>
<evidence type="ECO:0000259" key="2">
    <source>
        <dbReference type="Pfam" id="PF13309"/>
    </source>
</evidence>
<keyword evidence="4" id="KW-1185">Reference proteome</keyword>
<dbReference type="AlphaFoldDB" id="H6LE74"/>
<evidence type="ECO:0000259" key="1">
    <source>
        <dbReference type="Pfam" id="PF08348"/>
    </source>
</evidence>
<sequence>MNQEQGGLMNKKLETYVTLVDFLAEFMGENTEVVLHDLTDWHHSVVAIRNGQISGRQVGDPITEINLRILRSEIHKKVPYMNNEPQKFHKKESIKSASWFIKDENEGLIGMICINSDCHELIAARDLLNKMIKSPIVENDNKERGPQKISIDVKELVDNNLNHISQDLLKKLKFLSKDEKVELVGKLDKMGTFSVKGTVWYLANCMGVSVPTLYRYISLTKK</sequence>
<evidence type="ECO:0008006" key="5">
    <source>
        <dbReference type="Google" id="ProtNLM"/>
    </source>
</evidence>
<dbReference type="Pfam" id="PF13309">
    <property type="entry name" value="HTH_22"/>
    <property type="match status" value="1"/>
</dbReference>
<dbReference type="HOGENOM" id="CLU_080179_2_0_9"/>